<proteinExistence type="predicted"/>
<reference evidence="3 4" key="1">
    <citation type="submission" date="2024-08" db="EMBL/GenBank/DDBJ databases">
        <authorList>
            <person name="Cucini C."/>
            <person name="Frati F."/>
        </authorList>
    </citation>
    <scope>NUCLEOTIDE SEQUENCE [LARGE SCALE GENOMIC DNA]</scope>
</reference>
<comment type="caution">
    <text evidence="3">The sequence shown here is derived from an EMBL/GenBank/DDBJ whole genome shotgun (WGS) entry which is preliminary data.</text>
</comment>
<evidence type="ECO:0008006" key="5">
    <source>
        <dbReference type="Google" id="ProtNLM"/>
    </source>
</evidence>
<feature type="transmembrane region" description="Helical" evidence="2">
    <location>
        <begin position="96"/>
        <end position="116"/>
    </location>
</feature>
<name>A0ABP1S699_9HEXA</name>
<keyword evidence="2" id="KW-1133">Transmembrane helix</keyword>
<accession>A0ABP1S699</accession>
<dbReference type="EMBL" id="CAXLJM020000161">
    <property type="protein sequence ID" value="CAL8144760.1"/>
    <property type="molecule type" value="Genomic_DNA"/>
</dbReference>
<feature type="transmembrane region" description="Helical" evidence="2">
    <location>
        <begin position="334"/>
        <end position="355"/>
    </location>
</feature>
<keyword evidence="2" id="KW-0812">Transmembrane</keyword>
<feature type="transmembrane region" description="Helical" evidence="2">
    <location>
        <begin position="52"/>
        <end position="75"/>
    </location>
</feature>
<dbReference type="Proteomes" id="UP001642540">
    <property type="component" value="Unassembled WGS sequence"/>
</dbReference>
<keyword evidence="4" id="KW-1185">Reference proteome</keyword>
<evidence type="ECO:0000256" key="1">
    <source>
        <dbReference type="SAM" id="MobiDB-lite"/>
    </source>
</evidence>
<organism evidence="3 4">
    <name type="scientific">Orchesella dallaii</name>
    <dbReference type="NCBI Taxonomy" id="48710"/>
    <lineage>
        <taxon>Eukaryota</taxon>
        <taxon>Metazoa</taxon>
        <taxon>Ecdysozoa</taxon>
        <taxon>Arthropoda</taxon>
        <taxon>Hexapoda</taxon>
        <taxon>Collembola</taxon>
        <taxon>Entomobryomorpha</taxon>
        <taxon>Entomobryoidea</taxon>
        <taxon>Orchesellidae</taxon>
        <taxon>Orchesellinae</taxon>
        <taxon>Orchesella</taxon>
    </lineage>
</organism>
<protein>
    <recommendedName>
        <fullName evidence="5">Gustatory receptor</fullName>
    </recommendedName>
</protein>
<feature type="transmembrane region" description="Helical" evidence="2">
    <location>
        <begin position="463"/>
        <end position="486"/>
    </location>
</feature>
<feature type="region of interest" description="Disordered" evidence="1">
    <location>
        <begin position="1"/>
        <end position="25"/>
    </location>
</feature>
<feature type="compositionally biased region" description="Basic residues" evidence="1">
    <location>
        <begin position="1"/>
        <end position="16"/>
    </location>
</feature>
<gene>
    <name evidence="3" type="ORF">ODALV1_LOCUS30289</name>
</gene>
<feature type="transmembrane region" description="Helical" evidence="2">
    <location>
        <begin position="188"/>
        <end position="210"/>
    </location>
</feature>
<evidence type="ECO:0000313" key="4">
    <source>
        <dbReference type="Proteomes" id="UP001642540"/>
    </source>
</evidence>
<sequence>MFRRKSTKGSKRRRRKVSSEVNGGDGSIKSFCPNLEGQSEAIETTSLEDDHLAFKLLILLETFLNVCFFLLLVPFRIGRNSQGFFETKRNCIQQTLSTLLITLIILYSVLDLRWHLEYSLKENPEDTFSQATGVLYHMISICWGLTFWLRGDCFDDLLSVCQYHTHHKQLHFIAENTSITSKNLSWKLILFLKIAMLLTFARFLNSVYYLCNGSIEGYLNYVIGNTLYNLYVRHDKQTEIETEVRLNSTLLNSAAYALVPIDVLFEFIGIIFEQFCLTGAVITYAACENFSEKFEKSSVSSNGNCSASQTQTVIKGIISSYLDLISTIASINKVFGPSILLFFMKLYPLFIWSAFNRVENDSVSEIMMKWLDMAYLVSFIGIAATANAKVSGFKGWLFNVSMADFSLDQQRTLHRSSPGSESLASVKETDSTIFSHDAKVEMKLALAAMHREMSTEVIGLKGWNLFTITYSFLVTMVGVVITYAIVMLQFTMTIKPLENDTLKNCSVCNITESSTTENFTEHSFIELSS</sequence>
<keyword evidence="2" id="KW-0472">Membrane</keyword>
<evidence type="ECO:0000313" key="3">
    <source>
        <dbReference type="EMBL" id="CAL8144760.1"/>
    </source>
</evidence>
<feature type="transmembrane region" description="Helical" evidence="2">
    <location>
        <begin position="128"/>
        <end position="149"/>
    </location>
</feature>
<feature type="transmembrane region" description="Helical" evidence="2">
    <location>
        <begin position="367"/>
        <end position="388"/>
    </location>
</feature>
<evidence type="ECO:0000256" key="2">
    <source>
        <dbReference type="SAM" id="Phobius"/>
    </source>
</evidence>